<evidence type="ECO:0000313" key="4">
    <source>
        <dbReference type="Proteomes" id="UP000199215"/>
    </source>
</evidence>
<organism evidence="3 4">
    <name type="scientific">Halopenitus malekzadehii</name>
    <dbReference type="NCBI Taxonomy" id="1267564"/>
    <lineage>
        <taxon>Archaea</taxon>
        <taxon>Methanobacteriati</taxon>
        <taxon>Methanobacteriota</taxon>
        <taxon>Stenosarchaea group</taxon>
        <taxon>Halobacteria</taxon>
        <taxon>Halobacteriales</taxon>
        <taxon>Haloferacaceae</taxon>
        <taxon>Halopenitus</taxon>
    </lineage>
</organism>
<evidence type="ECO:0000256" key="1">
    <source>
        <dbReference type="SAM" id="MobiDB-lite"/>
    </source>
</evidence>
<dbReference type="Pfam" id="PF25932">
    <property type="entry name" value="DUF7977"/>
    <property type="match status" value="1"/>
</dbReference>
<reference evidence="3 4" key="1">
    <citation type="submission" date="2016-10" db="EMBL/GenBank/DDBJ databases">
        <authorList>
            <person name="de Groot N.N."/>
        </authorList>
    </citation>
    <scope>NUCLEOTIDE SEQUENCE [LARGE SCALE GENOMIC DNA]</scope>
    <source>
        <strain evidence="3 4">IBRC-M10418</strain>
    </source>
</reference>
<name>A0A1H6JMM5_9EURY</name>
<evidence type="ECO:0000256" key="2">
    <source>
        <dbReference type="SAM" id="Phobius"/>
    </source>
</evidence>
<keyword evidence="2" id="KW-0472">Membrane</keyword>
<gene>
    <name evidence="3" type="ORF">SAMN05192561_11342</name>
</gene>
<sequence>MTDDGTSRDDASAGTRSPDADDRTVRIDGTGAVTDADTSAAAGSAGDAHDEPEPEPDGFGRAGWALTIALITCTLLIPGVIYLYPYVLGRFELTFFGTYLALPMIPAVLLGAIAVWSMTAATPDDADGVDDGE</sequence>
<dbReference type="AlphaFoldDB" id="A0A1H6JMM5"/>
<dbReference type="Proteomes" id="UP000199215">
    <property type="component" value="Unassembled WGS sequence"/>
</dbReference>
<keyword evidence="2" id="KW-0812">Transmembrane</keyword>
<feature type="transmembrane region" description="Helical" evidence="2">
    <location>
        <begin position="96"/>
        <end position="116"/>
    </location>
</feature>
<evidence type="ECO:0000313" key="3">
    <source>
        <dbReference type="EMBL" id="SEH61792.1"/>
    </source>
</evidence>
<feature type="region of interest" description="Disordered" evidence="1">
    <location>
        <begin position="1"/>
        <end position="59"/>
    </location>
</feature>
<dbReference type="InterPro" id="IPR058283">
    <property type="entry name" value="DUF7977"/>
</dbReference>
<protein>
    <submittedName>
        <fullName evidence="3">Uncharacterized protein</fullName>
    </submittedName>
</protein>
<feature type="compositionally biased region" description="Low complexity" evidence="1">
    <location>
        <begin position="28"/>
        <end position="46"/>
    </location>
</feature>
<feature type="compositionally biased region" description="Basic and acidic residues" evidence="1">
    <location>
        <begin position="1"/>
        <end position="11"/>
    </location>
</feature>
<dbReference type="STRING" id="1267564.SAMN05192561_11342"/>
<keyword evidence="2" id="KW-1133">Transmembrane helix</keyword>
<proteinExistence type="predicted"/>
<dbReference type="OrthoDB" id="205781at2157"/>
<accession>A0A1H6JMM5</accession>
<feature type="transmembrane region" description="Helical" evidence="2">
    <location>
        <begin position="62"/>
        <end position="84"/>
    </location>
</feature>
<keyword evidence="4" id="KW-1185">Reference proteome</keyword>
<dbReference type="EMBL" id="FNWU01000013">
    <property type="protein sequence ID" value="SEH61792.1"/>
    <property type="molecule type" value="Genomic_DNA"/>
</dbReference>